<dbReference type="Gene3D" id="3.30.360.10">
    <property type="entry name" value="Dihydrodipicolinate Reductase, domain 2"/>
    <property type="match status" value="1"/>
</dbReference>
<dbReference type="PANTHER" id="PTHR23429:SF0">
    <property type="entry name" value="GLUCOSE-6-PHOSPHATE 1-DEHYDROGENASE"/>
    <property type="match status" value="1"/>
</dbReference>
<feature type="domain" description="Glucose-6-phosphate dehydrogenase NAD-binding" evidence="8">
    <location>
        <begin position="25"/>
        <end position="202"/>
    </location>
</feature>
<sequence>MDGHIDLDSAQKDCKNNEKLPFTLVIFGGAGDLSQRKLTPSLNNLFNLNQLHKDFNVISCGMPDLTEEEYRNIIKTSLNKFVSEKSEKKWGEFLEKFHYISGAFDDKKMYEKIYEKSIEIADEKRQVIFYLAIPPQYAPIVIKHLEKSSLCSAIYEKKIVMEKPFGVDKESAKELNRIVLRAFEEDEIYRIDHYLGKETVQNILFFRFGNSIFEPLWNRNFIDHVQITAAETLGIEHRGKFYEKAGVIRDIVQNHVMQLLSLVAMEPPANFDADRIRDEKLKVFKSIRSMNSNYLKKNIVKGQYGPGKSGGKSVVGYTEEKDVGKNSKMATYIAGKFYIDNWRWADVPFYIRAGKRLRERVTEIYLQFKQPPLKLFGDKYNKIVPNGILISIQPEEKISVRLNLKYPGSENFPHPVEMDFNYKDLAHILSLDAYERLLLDCVKGDLTLFARQDSIEAMWEVVDSINEYFEHSYQGELPNYFAGSWGPEKAELLLGRDGRCWRFGNTCEFHEEVVLDGNKNQK</sequence>
<feature type="binding site" evidence="7">
    <location>
        <position position="163"/>
    </location>
    <ligand>
        <name>NADP(+)</name>
        <dbReference type="ChEBI" id="CHEBI:58349"/>
    </ligand>
</feature>
<geneLocation type="plasmid" evidence="10 11">
    <name>pILYOP01</name>
</geneLocation>
<dbReference type="SUPFAM" id="SSF51735">
    <property type="entry name" value="NAD(P)-binding Rossmann-fold domains"/>
    <property type="match status" value="1"/>
</dbReference>
<dbReference type="UniPathway" id="UPA00115">
    <property type="reaction ID" value="UER00408"/>
</dbReference>
<dbReference type="GO" id="GO:0006006">
    <property type="term" value="P:glucose metabolic process"/>
    <property type="evidence" value="ECO:0007669"/>
    <property type="project" value="UniProtKB-KW"/>
</dbReference>
<organism evidence="10 11">
    <name type="scientific">Ilyobacter polytropus (strain ATCC 51220 / DSM 2926 / LMG 16218 / CuHBu1)</name>
    <dbReference type="NCBI Taxonomy" id="572544"/>
    <lineage>
        <taxon>Bacteria</taxon>
        <taxon>Fusobacteriati</taxon>
        <taxon>Fusobacteriota</taxon>
        <taxon>Fusobacteriia</taxon>
        <taxon>Fusobacteriales</taxon>
        <taxon>Fusobacteriaceae</taxon>
        <taxon>Ilyobacter</taxon>
    </lineage>
</organism>
<dbReference type="NCBIfam" id="TIGR00871">
    <property type="entry name" value="zwf"/>
    <property type="match status" value="1"/>
</dbReference>
<dbReference type="GO" id="GO:0005829">
    <property type="term" value="C:cytosol"/>
    <property type="evidence" value="ECO:0007669"/>
    <property type="project" value="TreeGrafter"/>
</dbReference>
<feature type="binding site" evidence="7">
    <location>
        <position position="250"/>
    </location>
    <ligand>
        <name>substrate</name>
    </ligand>
</feature>
<dbReference type="Gene3D" id="3.40.50.720">
    <property type="entry name" value="NAD(P)-binding Rossmann-like Domain"/>
    <property type="match status" value="1"/>
</dbReference>
<accession>E3HD66</accession>
<comment type="pathway">
    <text evidence="1 7">Carbohydrate degradation; pentose phosphate pathway; D-ribulose 5-phosphate from D-glucose 6-phosphate (oxidative stage): step 1/3.</text>
</comment>
<evidence type="ECO:0000313" key="10">
    <source>
        <dbReference type="EMBL" id="ADO84542.1"/>
    </source>
</evidence>
<dbReference type="InterPro" id="IPR001282">
    <property type="entry name" value="G6P_DH"/>
</dbReference>
<dbReference type="PIRSF" id="PIRSF000110">
    <property type="entry name" value="G6PD"/>
    <property type="match status" value="1"/>
</dbReference>
<dbReference type="PROSITE" id="PS00069">
    <property type="entry name" value="G6P_DEHYDROGENASE"/>
    <property type="match status" value="1"/>
</dbReference>
<keyword evidence="6 7" id="KW-0119">Carbohydrate metabolism</keyword>
<dbReference type="Pfam" id="PF02781">
    <property type="entry name" value="G6PD_C"/>
    <property type="match status" value="1"/>
</dbReference>
<evidence type="ECO:0000259" key="9">
    <source>
        <dbReference type="Pfam" id="PF02781"/>
    </source>
</evidence>
<protein>
    <recommendedName>
        <fullName evidence="7">Glucose-6-phosphate 1-dehydrogenase</fullName>
        <shortName evidence="7">G6PD</shortName>
        <ecNumber evidence="7">1.1.1.49</ecNumber>
    </recommendedName>
</protein>
<keyword evidence="10" id="KW-0614">Plasmid</keyword>
<dbReference type="RefSeq" id="WP_013389194.1">
    <property type="nucleotide sequence ID" value="NC_014633.1"/>
</dbReference>
<evidence type="ECO:0000256" key="3">
    <source>
        <dbReference type="ARBA" id="ARBA00022526"/>
    </source>
</evidence>
<dbReference type="EMBL" id="CP002282">
    <property type="protein sequence ID" value="ADO84542.1"/>
    <property type="molecule type" value="Genomic_DNA"/>
</dbReference>
<evidence type="ECO:0000256" key="6">
    <source>
        <dbReference type="ARBA" id="ARBA00023277"/>
    </source>
</evidence>
<dbReference type="GO" id="GO:0050661">
    <property type="term" value="F:NADP binding"/>
    <property type="evidence" value="ECO:0007669"/>
    <property type="project" value="UniProtKB-UniRule"/>
</dbReference>
<dbReference type="InterPro" id="IPR022674">
    <property type="entry name" value="G6P_DH_NAD-bd"/>
</dbReference>
<dbReference type="OrthoDB" id="9802739at2"/>
<comment type="caution">
    <text evidence="7">Lacks conserved residue(s) required for the propagation of feature annotation.</text>
</comment>
<name>E3HD66_ILYPC</name>
<dbReference type="InterPro" id="IPR036291">
    <property type="entry name" value="NAD(P)-bd_dom_sf"/>
</dbReference>
<dbReference type="Proteomes" id="UP000006875">
    <property type="component" value="Plasmid pILYOP01"/>
</dbReference>
<feature type="binding site" evidence="7">
    <location>
        <position position="231"/>
    </location>
    <ligand>
        <name>substrate</name>
    </ligand>
</feature>
<keyword evidence="11" id="KW-1185">Reference proteome</keyword>
<feature type="binding site" evidence="7">
    <location>
        <position position="197"/>
    </location>
    <ligand>
        <name>substrate</name>
    </ligand>
</feature>
<dbReference type="EC" id="1.1.1.49" evidence="7"/>
<evidence type="ECO:0000256" key="1">
    <source>
        <dbReference type="ARBA" id="ARBA00004937"/>
    </source>
</evidence>
<dbReference type="Pfam" id="PF00479">
    <property type="entry name" value="G6PD_N"/>
    <property type="match status" value="1"/>
</dbReference>
<keyword evidence="5 7" id="KW-0560">Oxidoreductase</keyword>
<dbReference type="InterPro" id="IPR022675">
    <property type="entry name" value="G6P_DH_C"/>
</dbReference>
<dbReference type="AlphaFoldDB" id="E3HD66"/>
<comment type="similarity">
    <text evidence="2 7">Belongs to the glucose-6-phosphate dehydrogenase family.</text>
</comment>
<dbReference type="InterPro" id="IPR019796">
    <property type="entry name" value="G6P_DH_AS"/>
</dbReference>
<evidence type="ECO:0000259" key="8">
    <source>
        <dbReference type="Pfam" id="PF00479"/>
    </source>
</evidence>
<dbReference type="PRINTS" id="PR00079">
    <property type="entry name" value="G6PDHDRGNASE"/>
</dbReference>
<feature type="domain" description="Glucose-6-phosphate dehydrogenase C-terminal" evidence="9">
    <location>
        <begin position="205"/>
        <end position="502"/>
    </location>
</feature>
<evidence type="ECO:0000256" key="7">
    <source>
        <dbReference type="HAMAP-Rule" id="MF_00966"/>
    </source>
</evidence>
<evidence type="ECO:0000313" key="11">
    <source>
        <dbReference type="Proteomes" id="UP000006875"/>
    </source>
</evidence>
<dbReference type="PANTHER" id="PTHR23429">
    <property type="entry name" value="GLUCOSE-6-PHOSPHATE 1-DEHYDROGENASE G6PD"/>
    <property type="match status" value="1"/>
</dbReference>
<dbReference type="KEGG" id="ipo:Ilyop_2787"/>
<feature type="binding site" evidence="7">
    <location>
        <position position="355"/>
    </location>
    <ligand>
        <name>substrate</name>
    </ligand>
</feature>
<evidence type="ECO:0000256" key="2">
    <source>
        <dbReference type="ARBA" id="ARBA00009975"/>
    </source>
</evidence>
<dbReference type="SUPFAM" id="SSF55347">
    <property type="entry name" value="Glyceraldehyde-3-phosphate dehydrogenase-like, C-terminal domain"/>
    <property type="match status" value="1"/>
</dbReference>
<feature type="binding site" evidence="7">
    <location>
        <position position="193"/>
    </location>
    <ligand>
        <name>substrate</name>
    </ligand>
</feature>
<comment type="function">
    <text evidence="7">Catalyzes the oxidation of glucose 6-phosphate to 6-phosphogluconolactone.</text>
</comment>
<evidence type="ECO:0000256" key="5">
    <source>
        <dbReference type="ARBA" id="ARBA00023002"/>
    </source>
</evidence>
<reference evidence="10 11" key="1">
    <citation type="journal article" date="2010" name="Stand. Genomic Sci.">
        <title>Complete genome sequence of Ilyobacter polytropus type strain (CuHbu1).</title>
        <authorList>
            <person name="Sikorski J."/>
            <person name="Chertkov O."/>
            <person name="Lapidus A."/>
            <person name="Nolan M."/>
            <person name="Lucas S."/>
            <person name="Del Rio T.G."/>
            <person name="Tice H."/>
            <person name="Cheng J.F."/>
            <person name="Tapia R."/>
            <person name="Han C."/>
            <person name="Goodwin L."/>
            <person name="Pitluck S."/>
            <person name="Liolios K."/>
            <person name="Ivanova N."/>
            <person name="Mavromatis K."/>
            <person name="Mikhailova N."/>
            <person name="Pati A."/>
            <person name="Chen A."/>
            <person name="Palaniappan K."/>
            <person name="Land M."/>
            <person name="Hauser L."/>
            <person name="Chang Y.J."/>
            <person name="Jeffries C.D."/>
            <person name="Brambilla E."/>
            <person name="Yasawong M."/>
            <person name="Rohde M."/>
            <person name="Pukall R."/>
            <person name="Spring S."/>
            <person name="Goker M."/>
            <person name="Woyke T."/>
            <person name="Bristow J."/>
            <person name="Eisen J.A."/>
            <person name="Markowitz V."/>
            <person name="Hugenholtz P."/>
            <person name="Kyrpides N.C."/>
            <person name="Klenk H.P."/>
        </authorList>
    </citation>
    <scope>NUCLEOTIDE SEQUENCE [LARGE SCALE GENOMIC DNA]</scope>
    <source>
        <strain evidence="11">ATCC 51220 / DSM 2926 / LMG 16218 / CuHBu1</strain>
        <plasmid evidence="11">pILYOP01</plasmid>
    </source>
</reference>
<dbReference type="GO" id="GO:0009051">
    <property type="term" value="P:pentose-phosphate shunt, oxidative branch"/>
    <property type="evidence" value="ECO:0007669"/>
    <property type="project" value="TreeGrafter"/>
</dbReference>
<evidence type="ECO:0000256" key="4">
    <source>
        <dbReference type="ARBA" id="ARBA00022857"/>
    </source>
</evidence>
<keyword evidence="3 7" id="KW-0313">Glucose metabolism</keyword>
<dbReference type="HAMAP" id="MF_00966">
    <property type="entry name" value="G6PD"/>
    <property type="match status" value="1"/>
</dbReference>
<dbReference type="HOGENOM" id="CLU_013524_5_0_0"/>
<dbReference type="GO" id="GO:0004345">
    <property type="term" value="F:glucose-6-phosphate dehydrogenase activity"/>
    <property type="evidence" value="ECO:0007669"/>
    <property type="project" value="UniProtKB-UniRule"/>
</dbReference>
<proteinExistence type="inferred from homology"/>
<feature type="active site" description="Proton acceptor" evidence="7">
    <location>
        <position position="255"/>
    </location>
</feature>
<keyword evidence="4 7" id="KW-0521">NADP</keyword>
<gene>
    <name evidence="7" type="primary">zwf</name>
    <name evidence="10" type="ordered locus">Ilyop_2787</name>
</gene>
<comment type="catalytic activity">
    <reaction evidence="7">
        <text>D-glucose 6-phosphate + NADP(+) = 6-phospho-D-glucono-1,5-lactone + NADPH + H(+)</text>
        <dbReference type="Rhea" id="RHEA:15841"/>
        <dbReference type="ChEBI" id="CHEBI:15378"/>
        <dbReference type="ChEBI" id="CHEBI:57783"/>
        <dbReference type="ChEBI" id="CHEBI:57955"/>
        <dbReference type="ChEBI" id="CHEBI:58349"/>
        <dbReference type="ChEBI" id="CHEBI:61548"/>
        <dbReference type="EC" id="1.1.1.49"/>
    </reaction>
</comment>